<feature type="binding site" evidence="6">
    <location>
        <position position="158"/>
    </location>
    <ligand>
        <name>ATP</name>
        <dbReference type="ChEBI" id="CHEBI:30616"/>
    </ligand>
</feature>
<dbReference type="InterPro" id="IPR017441">
    <property type="entry name" value="Protein_kinase_ATP_BS"/>
</dbReference>
<dbReference type="InterPro" id="IPR011009">
    <property type="entry name" value="Kinase-like_dom_sf"/>
</dbReference>
<evidence type="ECO:0000256" key="6">
    <source>
        <dbReference type="PROSITE-ProRule" id="PRU10141"/>
    </source>
</evidence>
<feature type="domain" description="Protein kinase" evidence="9">
    <location>
        <begin position="131"/>
        <end position="450"/>
    </location>
</feature>
<evidence type="ECO:0000256" key="7">
    <source>
        <dbReference type="RuleBase" id="RU000304"/>
    </source>
</evidence>
<gene>
    <name evidence="10" type="ORF">OEZ85_005595</name>
</gene>
<dbReference type="InterPro" id="IPR051681">
    <property type="entry name" value="Ser/Thr_Kinases-Pseudokinases"/>
</dbReference>
<keyword evidence="8" id="KW-0472">Membrane</keyword>
<dbReference type="EMBL" id="CP126218">
    <property type="protein sequence ID" value="WIA19664.1"/>
    <property type="molecule type" value="Genomic_DNA"/>
</dbReference>
<evidence type="ECO:0000256" key="4">
    <source>
        <dbReference type="ARBA" id="ARBA00022777"/>
    </source>
</evidence>
<keyword evidence="3 6" id="KW-0547">Nucleotide-binding</keyword>
<dbReference type="Pfam" id="PF07714">
    <property type="entry name" value="PK_Tyr_Ser-Thr"/>
    <property type="match status" value="2"/>
</dbReference>
<feature type="transmembrane region" description="Helical" evidence="8">
    <location>
        <begin position="23"/>
        <end position="46"/>
    </location>
</feature>
<dbReference type="PROSITE" id="PS00108">
    <property type="entry name" value="PROTEIN_KINASE_ST"/>
    <property type="match status" value="1"/>
</dbReference>
<evidence type="ECO:0000256" key="3">
    <source>
        <dbReference type="ARBA" id="ARBA00022741"/>
    </source>
</evidence>
<reference evidence="10 11" key="1">
    <citation type="submission" date="2023-05" db="EMBL/GenBank/DDBJ databases">
        <title>A 100% complete, gapless, phased diploid assembly of the Scenedesmus obliquus UTEX 3031 genome.</title>
        <authorList>
            <person name="Biondi T.C."/>
            <person name="Hanschen E.R."/>
            <person name="Kwon T."/>
            <person name="Eng W."/>
            <person name="Kruse C.P.S."/>
            <person name="Koehler S.I."/>
            <person name="Kunde Y."/>
            <person name="Gleasner C.D."/>
            <person name="You Mak K.T."/>
            <person name="Polle J."/>
            <person name="Hovde B.T."/>
            <person name="Starkenburg S.R."/>
        </authorList>
    </citation>
    <scope>NUCLEOTIDE SEQUENCE [LARGE SCALE GENOMIC DNA]</scope>
    <source>
        <strain evidence="10 11">DOE0152z</strain>
    </source>
</reference>
<proteinExistence type="inferred from homology"/>
<dbReference type="Gene3D" id="1.10.510.10">
    <property type="entry name" value="Transferase(Phosphotransferase) domain 1"/>
    <property type="match status" value="1"/>
</dbReference>
<keyword evidence="11" id="KW-1185">Reference proteome</keyword>
<evidence type="ECO:0000256" key="8">
    <source>
        <dbReference type="SAM" id="Phobius"/>
    </source>
</evidence>
<dbReference type="InterPro" id="IPR001245">
    <property type="entry name" value="Ser-Thr/Tyr_kinase_cat_dom"/>
</dbReference>
<dbReference type="Proteomes" id="UP001244341">
    <property type="component" value="Chromosome 11b"/>
</dbReference>
<dbReference type="PANTHER" id="PTHR44329">
    <property type="entry name" value="SERINE/THREONINE-PROTEIN KINASE TNNI3K-RELATED"/>
    <property type="match status" value="1"/>
</dbReference>
<keyword evidence="1 7" id="KW-0723">Serine/threonine-protein kinase</keyword>
<evidence type="ECO:0000313" key="10">
    <source>
        <dbReference type="EMBL" id="WIA19664.1"/>
    </source>
</evidence>
<sequence>MLPGAAAYRAAEGPRKRLYGLTVVLPAVLASVVGAAMLALLASYIVCRRRKALEIKAAADAKHKWLLPFCSTTGSSNGTGSNGATPTTGSSGDPARRLLGIHKLGYSPGPSSGATTQSGTASVASSGPDGIILNMLLGAGSFGRVHAATWQGSPVAVKIITHSSADDDKIARELALSLSFDHPNLVRALHFAKLRINPGSGHTSLGQPSDPGSGLFLPEGAVGVFTLPSTWAVIQRTANGGPGPSVDTETWIVMDLMDCGNLAAAVRHSRLFMDDAGGLNAVALLRRAADVAAGVSYLHSRNVCHGDLKCENVLLRSEGQDPDGCLAKVADFGLSRALAFGQSHLSTRRYGTVTHMPPELLVAGKLTPAADVYSFGIMLWELVSRQLPFAGLHHGEIIHKVVTQDLRPSPWPGHDGLPPGYIALAEACWARRVADRPSMAQVLQQLLDMLPAAEAQQQQQQHARY</sequence>
<dbReference type="InterPro" id="IPR000719">
    <property type="entry name" value="Prot_kinase_dom"/>
</dbReference>
<keyword evidence="2" id="KW-0808">Transferase</keyword>
<evidence type="ECO:0000256" key="1">
    <source>
        <dbReference type="ARBA" id="ARBA00022527"/>
    </source>
</evidence>
<dbReference type="PROSITE" id="PS50011">
    <property type="entry name" value="PROTEIN_KINASE_DOM"/>
    <property type="match status" value="1"/>
</dbReference>
<comment type="similarity">
    <text evidence="7">Belongs to the protein kinase superfamily.</text>
</comment>
<keyword evidence="8" id="KW-1133">Transmembrane helix</keyword>
<dbReference type="InterPro" id="IPR008271">
    <property type="entry name" value="Ser/Thr_kinase_AS"/>
</dbReference>
<dbReference type="PANTHER" id="PTHR44329:SF214">
    <property type="entry name" value="PROTEIN KINASE DOMAIN-CONTAINING PROTEIN"/>
    <property type="match status" value="1"/>
</dbReference>
<organism evidence="10 11">
    <name type="scientific">Tetradesmus obliquus</name>
    <name type="common">Green alga</name>
    <name type="synonym">Acutodesmus obliquus</name>
    <dbReference type="NCBI Taxonomy" id="3088"/>
    <lineage>
        <taxon>Eukaryota</taxon>
        <taxon>Viridiplantae</taxon>
        <taxon>Chlorophyta</taxon>
        <taxon>core chlorophytes</taxon>
        <taxon>Chlorophyceae</taxon>
        <taxon>CS clade</taxon>
        <taxon>Sphaeropleales</taxon>
        <taxon>Scenedesmaceae</taxon>
        <taxon>Tetradesmus</taxon>
    </lineage>
</organism>
<accession>A0ABY8UE66</accession>
<name>A0ABY8UE66_TETOB</name>
<dbReference type="SUPFAM" id="SSF56112">
    <property type="entry name" value="Protein kinase-like (PK-like)"/>
    <property type="match status" value="1"/>
</dbReference>
<dbReference type="SMART" id="SM00220">
    <property type="entry name" value="S_TKc"/>
    <property type="match status" value="1"/>
</dbReference>
<keyword evidence="8" id="KW-0812">Transmembrane</keyword>
<keyword evidence="5 6" id="KW-0067">ATP-binding</keyword>
<evidence type="ECO:0000256" key="2">
    <source>
        <dbReference type="ARBA" id="ARBA00022679"/>
    </source>
</evidence>
<dbReference type="PROSITE" id="PS00107">
    <property type="entry name" value="PROTEIN_KINASE_ATP"/>
    <property type="match status" value="1"/>
</dbReference>
<protein>
    <recommendedName>
        <fullName evidence="9">Protein kinase domain-containing protein</fullName>
    </recommendedName>
</protein>
<evidence type="ECO:0000256" key="5">
    <source>
        <dbReference type="ARBA" id="ARBA00022840"/>
    </source>
</evidence>
<evidence type="ECO:0000313" key="11">
    <source>
        <dbReference type="Proteomes" id="UP001244341"/>
    </source>
</evidence>
<evidence type="ECO:0000259" key="9">
    <source>
        <dbReference type="PROSITE" id="PS50011"/>
    </source>
</evidence>
<keyword evidence="4" id="KW-0418">Kinase</keyword>
<dbReference type="Gene3D" id="3.30.200.20">
    <property type="entry name" value="Phosphorylase Kinase, domain 1"/>
    <property type="match status" value="1"/>
</dbReference>